<keyword evidence="3" id="KW-1133">Transmembrane helix</keyword>
<accession>A0A9P4HIW7</accession>
<dbReference type="EMBL" id="ML978158">
    <property type="protein sequence ID" value="KAF2035074.1"/>
    <property type="molecule type" value="Genomic_DNA"/>
</dbReference>
<keyword evidence="2" id="KW-0812">Transmembrane</keyword>
<organism evidence="7 8">
    <name type="scientific">Setomelanomma holmii</name>
    <dbReference type="NCBI Taxonomy" id="210430"/>
    <lineage>
        <taxon>Eukaryota</taxon>
        <taxon>Fungi</taxon>
        <taxon>Dikarya</taxon>
        <taxon>Ascomycota</taxon>
        <taxon>Pezizomycotina</taxon>
        <taxon>Dothideomycetes</taxon>
        <taxon>Pleosporomycetidae</taxon>
        <taxon>Pleosporales</taxon>
        <taxon>Pleosporineae</taxon>
        <taxon>Phaeosphaeriaceae</taxon>
        <taxon>Setomelanomma</taxon>
    </lineage>
</organism>
<dbReference type="OrthoDB" id="77878at2759"/>
<evidence type="ECO:0000313" key="7">
    <source>
        <dbReference type="EMBL" id="KAF2035074.1"/>
    </source>
</evidence>
<protein>
    <recommendedName>
        <fullName evidence="9">Transmembrane protein 53</fullName>
    </recommendedName>
</protein>
<evidence type="ECO:0000256" key="4">
    <source>
        <dbReference type="ARBA" id="ARBA00023136"/>
    </source>
</evidence>
<name>A0A9P4HIW7_9PLEO</name>
<dbReference type="Proteomes" id="UP000799777">
    <property type="component" value="Unassembled WGS sequence"/>
</dbReference>
<evidence type="ECO:0000256" key="5">
    <source>
        <dbReference type="ARBA" id="ARBA00023242"/>
    </source>
</evidence>
<keyword evidence="4" id="KW-0472">Membrane</keyword>
<evidence type="ECO:0000313" key="8">
    <source>
        <dbReference type="Proteomes" id="UP000799777"/>
    </source>
</evidence>
<comment type="subcellular location">
    <subcellularLocation>
        <location evidence="6">Endomembrane system</location>
        <topology evidence="6">Single-pass membrane protein</topology>
    </subcellularLocation>
    <subcellularLocation>
        <location evidence="1">Nucleus membrane</location>
    </subcellularLocation>
</comment>
<reference evidence="7" key="1">
    <citation type="journal article" date="2020" name="Stud. Mycol.">
        <title>101 Dothideomycetes genomes: a test case for predicting lifestyles and emergence of pathogens.</title>
        <authorList>
            <person name="Haridas S."/>
            <person name="Albert R."/>
            <person name="Binder M."/>
            <person name="Bloem J."/>
            <person name="Labutti K."/>
            <person name="Salamov A."/>
            <person name="Andreopoulos B."/>
            <person name="Baker S."/>
            <person name="Barry K."/>
            <person name="Bills G."/>
            <person name="Bluhm B."/>
            <person name="Cannon C."/>
            <person name="Castanera R."/>
            <person name="Culley D."/>
            <person name="Daum C."/>
            <person name="Ezra D."/>
            <person name="Gonzalez J."/>
            <person name="Henrissat B."/>
            <person name="Kuo A."/>
            <person name="Liang C."/>
            <person name="Lipzen A."/>
            <person name="Lutzoni F."/>
            <person name="Magnuson J."/>
            <person name="Mondo S."/>
            <person name="Nolan M."/>
            <person name="Ohm R."/>
            <person name="Pangilinan J."/>
            <person name="Park H.-J."/>
            <person name="Ramirez L."/>
            <person name="Alfaro M."/>
            <person name="Sun H."/>
            <person name="Tritt A."/>
            <person name="Yoshinaga Y."/>
            <person name="Zwiers L.-H."/>
            <person name="Turgeon B."/>
            <person name="Goodwin S."/>
            <person name="Spatafora J."/>
            <person name="Crous P."/>
            <person name="Grigoriev I."/>
        </authorList>
    </citation>
    <scope>NUCLEOTIDE SEQUENCE</scope>
    <source>
        <strain evidence="7">CBS 110217</strain>
    </source>
</reference>
<keyword evidence="5" id="KW-0539">Nucleus</keyword>
<comment type="caution">
    <text evidence="7">The sequence shown here is derived from an EMBL/GenBank/DDBJ whole genome shotgun (WGS) entry which is preliminary data.</text>
</comment>
<gene>
    <name evidence="7" type="ORF">EK21DRAFT_54844</name>
</gene>
<evidence type="ECO:0000256" key="2">
    <source>
        <dbReference type="ARBA" id="ARBA00022692"/>
    </source>
</evidence>
<dbReference type="Pfam" id="PF05705">
    <property type="entry name" value="DUF829"/>
    <property type="match status" value="1"/>
</dbReference>
<keyword evidence="8" id="KW-1185">Reference proteome</keyword>
<dbReference type="InterPro" id="IPR008547">
    <property type="entry name" value="DUF829_TMEM53"/>
</dbReference>
<dbReference type="PANTHER" id="PTHR12265">
    <property type="entry name" value="TRANSMEMBRANE PROTEIN 53"/>
    <property type="match status" value="1"/>
</dbReference>
<dbReference type="GO" id="GO:0031965">
    <property type="term" value="C:nuclear membrane"/>
    <property type="evidence" value="ECO:0007669"/>
    <property type="project" value="UniProtKB-SubCell"/>
</dbReference>
<dbReference type="PANTHER" id="PTHR12265:SF30">
    <property type="entry name" value="TRANSMEMBRANE PROTEIN 53"/>
    <property type="match status" value="1"/>
</dbReference>
<proteinExistence type="predicted"/>
<evidence type="ECO:0008006" key="9">
    <source>
        <dbReference type="Google" id="ProtNLM"/>
    </source>
</evidence>
<evidence type="ECO:0000256" key="3">
    <source>
        <dbReference type="ARBA" id="ARBA00022989"/>
    </source>
</evidence>
<dbReference type="AlphaFoldDB" id="A0A9P4HIW7"/>
<feature type="non-terminal residue" evidence="7">
    <location>
        <position position="1"/>
    </location>
</feature>
<sequence>DQLPKFANIAPSIWEYSPAFGAKDTGAPFLILLCTWTGAQARYIAKYTAEYQRLFPSSRIMVVRTTTKDLCFRNSQRKQQRLNPTVEHISSLDYLNASSNDARVLMHVFSEGGSNKACELAEAYFVITGKRLPVSALCFDSTPGHPRYLRLCNALNKSLPPIPVLRHTGLLSGSVALGAIWITYSLIKGKENNVITRTRRRLLNPNHFDLSAPRCYLYSKDDVHEHAEESEDIGIHVTDVLFEGSGHVGHARQGPGRYWDAVMATWRSTCVEDEKANIAIIVEECRRVEFDEKKESKRLSEADSQRTLLSADSEAKGLKGLSLYKIPSLRFGRPANRCG</sequence>
<evidence type="ECO:0000256" key="1">
    <source>
        <dbReference type="ARBA" id="ARBA00004126"/>
    </source>
</evidence>
<evidence type="ECO:0000256" key="6">
    <source>
        <dbReference type="ARBA" id="ARBA00037847"/>
    </source>
</evidence>